<dbReference type="AlphaFoldDB" id="A0A5C1DKS4"/>
<dbReference type="RefSeq" id="WP_149298932.1">
    <property type="nucleotide sequence ID" value="NZ_CP043473.1"/>
</dbReference>
<gene>
    <name evidence="2" type="ORF">FYK34_18175</name>
</gene>
<reference evidence="2 3" key="1">
    <citation type="submission" date="2019-08" db="EMBL/GenBank/DDBJ databases">
        <title>Chromobacterium paludis, a novel bacterium isolated from a Maryland marsh pond.</title>
        <authorList>
            <person name="Blackburn M.B."/>
            <person name="Gundersen-Rindal D.E."/>
        </authorList>
    </citation>
    <scope>NUCLEOTIDE SEQUENCE [LARGE SCALE GENOMIC DNA]</scope>
    <source>
        <strain evidence="3">IIBBL 257-1</strain>
    </source>
</reference>
<feature type="domain" description="JmjC" evidence="1">
    <location>
        <begin position="113"/>
        <end position="256"/>
    </location>
</feature>
<sequence length="438" mass="50170">MSAQSNIFSNAWWDGFVRETKNLSCPVVFKNMLAPDRINSYRDAVASIISRVAELRSTQYGFRVYLDGHQINGAEMEAIYDDPPLSGESLLAWVHRVFSEKSFGIIINSGEKFSSDFSKDIATIMAPLFERIGFPRDGIQFSIFVGNYDKTPLGIHQDYRGENVLHFHVGPGDKTMHVWDKDEYRKLTTEGGLRKGDFHALEPYAQSYQIQPGDLFFMPEGTFHIGSQKDLSVAITVWQYTHTNERFIQELLNHVHKQIKLSGKDAIEHDARPPHDDSHIDDILPISDLPDEYKDLTLHALVKKAYLDWRLEISSNAGYRNSPFKNKCREIFSTQDIVQIENPYRILTRRIDGMEKLMIYVRGHKFEIKHHDCLLDLIAVLNDGQEHKVDTLLKLLNPQWSEKVGLHFLSELHVHQGIVKVADSSQPIHQNELSGSEA</sequence>
<dbReference type="EMBL" id="CP043473">
    <property type="protein sequence ID" value="QEL57356.1"/>
    <property type="molecule type" value="Genomic_DNA"/>
</dbReference>
<dbReference type="KEGG" id="chrm:FYK34_18175"/>
<evidence type="ECO:0000259" key="1">
    <source>
        <dbReference type="PROSITE" id="PS51184"/>
    </source>
</evidence>
<name>A0A5C1DKS4_9NEIS</name>
<dbReference type="PROSITE" id="PS51184">
    <property type="entry name" value="JMJC"/>
    <property type="match status" value="1"/>
</dbReference>
<dbReference type="Gene3D" id="2.60.120.650">
    <property type="entry name" value="Cupin"/>
    <property type="match status" value="1"/>
</dbReference>
<organism evidence="2 3">
    <name type="scientific">Chromobacterium paludis</name>
    <dbReference type="NCBI Taxonomy" id="2605945"/>
    <lineage>
        <taxon>Bacteria</taxon>
        <taxon>Pseudomonadati</taxon>
        <taxon>Pseudomonadota</taxon>
        <taxon>Betaproteobacteria</taxon>
        <taxon>Neisseriales</taxon>
        <taxon>Chromobacteriaceae</taxon>
        <taxon>Chromobacterium</taxon>
    </lineage>
</organism>
<keyword evidence="3" id="KW-1185">Reference proteome</keyword>
<dbReference type="Proteomes" id="UP000322079">
    <property type="component" value="Chromosome"/>
</dbReference>
<dbReference type="SUPFAM" id="SSF51197">
    <property type="entry name" value="Clavaminate synthase-like"/>
    <property type="match status" value="1"/>
</dbReference>
<proteinExistence type="predicted"/>
<evidence type="ECO:0000313" key="3">
    <source>
        <dbReference type="Proteomes" id="UP000322079"/>
    </source>
</evidence>
<protein>
    <recommendedName>
        <fullName evidence="1">JmjC domain-containing protein</fullName>
    </recommendedName>
</protein>
<dbReference type="InterPro" id="IPR003347">
    <property type="entry name" value="JmjC_dom"/>
</dbReference>
<evidence type="ECO:0000313" key="2">
    <source>
        <dbReference type="EMBL" id="QEL57356.1"/>
    </source>
</evidence>
<accession>A0A5C1DKS4</accession>